<dbReference type="SUPFAM" id="SSF56601">
    <property type="entry name" value="beta-lactamase/transpeptidase-like"/>
    <property type="match status" value="1"/>
</dbReference>
<keyword evidence="17" id="KW-1185">Reference proteome</keyword>
<evidence type="ECO:0000259" key="14">
    <source>
        <dbReference type="Pfam" id="PF00905"/>
    </source>
</evidence>
<feature type="domain" description="Glycosyl transferase family 51" evidence="15">
    <location>
        <begin position="104"/>
        <end position="271"/>
    </location>
</feature>
<evidence type="ECO:0000256" key="12">
    <source>
        <dbReference type="SAM" id="MobiDB-lite"/>
    </source>
</evidence>
<feature type="region of interest" description="Disordered" evidence="12">
    <location>
        <begin position="1"/>
        <end position="23"/>
    </location>
</feature>
<dbReference type="SUPFAM" id="SSF53955">
    <property type="entry name" value="Lysozyme-like"/>
    <property type="match status" value="1"/>
</dbReference>
<proteinExistence type="inferred from homology"/>
<keyword evidence="5" id="KW-0645">Protease</keyword>
<evidence type="ECO:0000256" key="3">
    <source>
        <dbReference type="ARBA" id="ARBA00007739"/>
    </source>
</evidence>
<reference evidence="16" key="1">
    <citation type="submission" date="2021-08" db="EMBL/GenBank/DDBJ databases">
        <authorList>
            <person name="Nwanade C."/>
            <person name="Wang M."/>
            <person name="Masoudi A."/>
            <person name="Yu Z."/>
            <person name="Liu J."/>
        </authorList>
    </citation>
    <scope>NUCLEOTIDE SEQUENCE</scope>
    <source>
        <strain evidence="16">S166</strain>
    </source>
</reference>
<comment type="similarity">
    <text evidence="3">In the N-terminal section; belongs to the glycosyltransferase 51 family.</text>
</comment>
<evidence type="ECO:0000256" key="13">
    <source>
        <dbReference type="SAM" id="Phobius"/>
    </source>
</evidence>
<evidence type="ECO:0000313" key="17">
    <source>
        <dbReference type="Proteomes" id="UP001058514"/>
    </source>
</evidence>
<comment type="catalytic activity">
    <reaction evidence="11">
        <text>[GlcNAc-(1-&gt;4)-Mur2Ac(oyl-L-Ala-gamma-D-Glu-L-Lys-D-Ala-D-Ala)](n)-di-trans,octa-cis-undecaprenyl diphosphate + beta-D-GlcNAc-(1-&gt;4)-Mur2Ac(oyl-L-Ala-gamma-D-Glu-L-Lys-D-Ala-D-Ala)-di-trans,octa-cis-undecaprenyl diphosphate = [GlcNAc-(1-&gt;4)-Mur2Ac(oyl-L-Ala-gamma-D-Glu-L-Lys-D-Ala-D-Ala)](n+1)-di-trans,octa-cis-undecaprenyl diphosphate + di-trans,octa-cis-undecaprenyl diphosphate + H(+)</text>
        <dbReference type="Rhea" id="RHEA:23708"/>
        <dbReference type="Rhea" id="RHEA-COMP:9602"/>
        <dbReference type="Rhea" id="RHEA-COMP:9603"/>
        <dbReference type="ChEBI" id="CHEBI:15378"/>
        <dbReference type="ChEBI" id="CHEBI:58405"/>
        <dbReference type="ChEBI" id="CHEBI:60033"/>
        <dbReference type="ChEBI" id="CHEBI:78435"/>
        <dbReference type="EC" id="2.4.99.28"/>
    </reaction>
</comment>
<evidence type="ECO:0000256" key="2">
    <source>
        <dbReference type="ARBA" id="ARBA00007090"/>
    </source>
</evidence>
<dbReference type="NCBIfam" id="TIGR02074">
    <property type="entry name" value="PBP_1a_fam"/>
    <property type="match status" value="1"/>
</dbReference>
<keyword evidence="13" id="KW-0472">Membrane</keyword>
<feature type="domain" description="Penicillin-binding protein transpeptidase" evidence="14">
    <location>
        <begin position="356"/>
        <end position="586"/>
    </location>
</feature>
<dbReference type="PANTHER" id="PTHR32282:SF33">
    <property type="entry name" value="PEPTIDOGLYCAN GLYCOSYLTRANSFERASE"/>
    <property type="match status" value="1"/>
</dbReference>
<dbReference type="InterPro" id="IPR050396">
    <property type="entry name" value="Glycosyltr_51/Transpeptidase"/>
</dbReference>
<dbReference type="Pfam" id="PF00912">
    <property type="entry name" value="Transgly"/>
    <property type="match status" value="1"/>
</dbReference>
<keyword evidence="13" id="KW-0812">Transmembrane</keyword>
<keyword evidence="13" id="KW-1133">Transmembrane helix</keyword>
<dbReference type="InterPro" id="IPR012338">
    <property type="entry name" value="Beta-lactam/transpept-like"/>
</dbReference>
<evidence type="ECO:0000256" key="5">
    <source>
        <dbReference type="ARBA" id="ARBA00022670"/>
    </source>
</evidence>
<sequence length="751" mass="79377">MRDRLRATATTPRVSDQRNDKEPVAETAAVGTAARLIKSLFAAFGRLTWKQRAAAAATVAAVAGIAVAAIALASLEDLADLEAKAEPAVRFEDAAGEPLMMQGEKPSNYAALGQVPEDLTNAVIAIEDQRFYEHGGLDYRAISRALWANAAAGEIVQGGSTITQQLVKISYLEPDRTYRRKLHEALLTRQLEARYSKDQILEMYLNRVYMGHGARGVSAAAQIYFGKPLEKLTTAESAALAAVIRAPSAVNPFTDLAALKQRAELVLRQMQGMELLDGPGFNQAMADLTVMAPQPAGIVYGGWFSDLVASRSADLAQRFDGASSVRTTLEPELQRLAERVVSEALAGHDMQAALVALRPDGRVAALVGGRDYQDSQFNRATQARRQPGSTFKTFVYLAALAEGYRLGDVIEDRPVEIDGYEPQNFDGRFHGKVTLQEAFSQSLNAAAVNLAGRVGIGKVAETARLLGIEAELTETPSLALGASEVTLLDLTEAFAAIATGTVPFKARFVQGITAGEPAQYYPFKWQAPAPSGEAARLMQHRGDMVALLRNAVLSGTGQAAAAVPGAAGKTGTSQNHRDALFVGFTEDLIVGVWVGNDDNSPMEGVTGGQLPARIWAAFAAGSGAGSVVPDAADALPVAAADGSDDASETAAGVSASADAAASRSSSGARFPPGTGHVVVRDAEQARAAIQRMVQSGKPIRAAELRDLLIGTVNGATASCNVRACQRAYRSFRASDCSYQPYGGGRRRLCTR</sequence>
<feature type="transmembrane region" description="Helical" evidence="13">
    <location>
        <begin position="53"/>
        <end position="75"/>
    </location>
</feature>
<evidence type="ECO:0000256" key="11">
    <source>
        <dbReference type="ARBA" id="ARBA00049902"/>
    </source>
</evidence>
<dbReference type="Pfam" id="PF00905">
    <property type="entry name" value="Transpeptidase"/>
    <property type="match status" value="1"/>
</dbReference>
<evidence type="ECO:0000256" key="9">
    <source>
        <dbReference type="ARBA" id="ARBA00023268"/>
    </source>
</evidence>
<dbReference type="Gene3D" id="1.10.3810.10">
    <property type="entry name" value="Biosynthetic peptidoglycan transglycosylase-like"/>
    <property type="match status" value="1"/>
</dbReference>
<comment type="similarity">
    <text evidence="2">In the C-terminal section; belongs to the transpeptidase family.</text>
</comment>
<protein>
    <recommendedName>
        <fullName evidence="10">peptidoglycan glycosyltransferase</fullName>
        <ecNumber evidence="10">2.4.99.28</ecNumber>
    </recommendedName>
</protein>
<keyword evidence="6" id="KW-0328">Glycosyltransferase</keyword>
<evidence type="ECO:0000256" key="7">
    <source>
        <dbReference type="ARBA" id="ARBA00022679"/>
    </source>
</evidence>
<evidence type="ECO:0000259" key="15">
    <source>
        <dbReference type="Pfam" id="PF00912"/>
    </source>
</evidence>
<evidence type="ECO:0000313" key="16">
    <source>
        <dbReference type="EMBL" id="UWQ43421.1"/>
    </source>
</evidence>
<dbReference type="EMBL" id="CP081051">
    <property type="protein sequence ID" value="UWQ43421.1"/>
    <property type="molecule type" value="Genomic_DNA"/>
</dbReference>
<evidence type="ECO:0000256" key="1">
    <source>
        <dbReference type="ARBA" id="ARBA00004752"/>
    </source>
</evidence>
<dbReference type="PANTHER" id="PTHR32282">
    <property type="entry name" value="BINDING PROTEIN TRANSPEPTIDASE, PUTATIVE-RELATED"/>
    <property type="match status" value="1"/>
</dbReference>
<dbReference type="Gene3D" id="3.40.710.10">
    <property type="entry name" value="DD-peptidase/beta-lactamase superfamily"/>
    <property type="match status" value="1"/>
</dbReference>
<organism evidence="16 17">
    <name type="scientific">Leisingera aquaemixtae</name>
    <dbReference type="NCBI Taxonomy" id="1396826"/>
    <lineage>
        <taxon>Bacteria</taxon>
        <taxon>Pseudomonadati</taxon>
        <taxon>Pseudomonadota</taxon>
        <taxon>Alphaproteobacteria</taxon>
        <taxon>Rhodobacterales</taxon>
        <taxon>Roseobacteraceae</taxon>
        <taxon>Leisingera</taxon>
    </lineage>
</organism>
<keyword evidence="4" id="KW-0121">Carboxypeptidase</keyword>
<dbReference type="InterPro" id="IPR023346">
    <property type="entry name" value="Lysozyme-like_dom_sf"/>
</dbReference>
<dbReference type="EC" id="2.4.99.28" evidence="10"/>
<dbReference type="InterPro" id="IPR001460">
    <property type="entry name" value="PCN-bd_Tpept"/>
</dbReference>
<evidence type="ECO:0000256" key="6">
    <source>
        <dbReference type="ARBA" id="ARBA00022676"/>
    </source>
</evidence>
<dbReference type="InterPro" id="IPR036950">
    <property type="entry name" value="PBP_transglycosylase"/>
</dbReference>
<dbReference type="Proteomes" id="UP001058514">
    <property type="component" value="Chromosome"/>
</dbReference>
<name>A0ABY5WPN6_9RHOB</name>
<evidence type="ECO:0000256" key="8">
    <source>
        <dbReference type="ARBA" id="ARBA00022801"/>
    </source>
</evidence>
<keyword evidence="8" id="KW-0378">Hydrolase</keyword>
<evidence type="ECO:0000256" key="10">
    <source>
        <dbReference type="ARBA" id="ARBA00044770"/>
    </source>
</evidence>
<keyword evidence="7" id="KW-0808">Transferase</keyword>
<accession>A0ABY5WPN6</accession>
<evidence type="ECO:0000256" key="4">
    <source>
        <dbReference type="ARBA" id="ARBA00022645"/>
    </source>
</evidence>
<comment type="pathway">
    <text evidence="1">Cell wall biogenesis; peptidoglycan biosynthesis.</text>
</comment>
<gene>
    <name evidence="16" type="ORF">K3718_14285</name>
</gene>
<keyword evidence="9" id="KW-0511">Multifunctional enzyme</keyword>
<dbReference type="InterPro" id="IPR001264">
    <property type="entry name" value="Glyco_trans_51"/>
</dbReference>